<reference evidence="2 3" key="1">
    <citation type="submission" date="2019-02" db="EMBL/GenBank/DDBJ databases">
        <title>Deep-cultivation of Planctomycetes and their phenomic and genomic characterization uncovers novel biology.</title>
        <authorList>
            <person name="Wiegand S."/>
            <person name="Jogler M."/>
            <person name="Boedeker C."/>
            <person name="Pinto D."/>
            <person name="Vollmers J."/>
            <person name="Rivas-Marin E."/>
            <person name="Kohn T."/>
            <person name="Peeters S.H."/>
            <person name="Heuer A."/>
            <person name="Rast P."/>
            <person name="Oberbeckmann S."/>
            <person name="Bunk B."/>
            <person name="Jeske O."/>
            <person name="Meyerdierks A."/>
            <person name="Storesund J.E."/>
            <person name="Kallscheuer N."/>
            <person name="Luecker S."/>
            <person name="Lage O.M."/>
            <person name="Pohl T."/>
            <person name="Merkel B.J."/>
            <person name="Hornburger P."/>
            <person name="Mueller R.-W."/>
            <person name="Bruemmer F."/>
            <person name="Labrenz M."/>
            <person name="Spormann A.M."/>
            <person name="Op den Camp H."/>
            <person name="Overmann J."/>
            <person name="Amann R."/>
            <person name="Jetten M.S.M."/>
            <person name="Mascher T."/>
            <person name="Medema M.H."/>
            <person name="Devos D.P."/>
            <person name="Kaster A.-K."/>
            <person name="Ovreas L."/>
            <person name="Rohde M."/>
            <person name="Galperin M.Y."/>
            <person name="Jogler C."/>
        </authorList>
    </citation>
    <scope>NUCLEOTIDE SEQUENCE [LARGE SCALE GENOMIC DNA]</scope>
    <source>
        <strain evidence="2 3">I41</strain>
    </source>
</reference>
<proteinExistence type="predicted"/>
<evidence type="ECO:0000313" key="3">
    <source>
        <dbReference type="Proteomes" id="UP000317909"/>
    </source>
</evidence>
<evidence type="ECO:0000256" key="1">
    <source>
        <dbReference type="ARBA" id="ARBA00023172"/>
    </source>
</evidence>
<evidence type="ECO:0008006" key="4">
    <source>
        <dbReference type="Google" id="ProtNLM"/>
    </source>
</evidence>
<dbReference type="Gene3D" id="1.10.443.10">
    <property type="entry name" value="Intergrase catalytic core"/>
    <property type="match status" value="1"/>
</dbReference>
<dbReference type="OrthoDB" id="291187at2"/>
<dbReference type="RefSeq" id="WP_145434176.1">
    <property type="nucleotide sequence ID" value="NZ_CP036339.1"/>
</dbReference>
<protein>
    <recommendedName>
        <fullName evidence="4">Site-specific tyrosine recombinase XerC</fullName>
    </recommendedName>
</protein>
<evidence type="ECO:0000313" key="2">
    <source>
        <dbReference type="EMBL" id="QDT74423.1"/>
    </source>
</evidence>
<organism evidence="2 3">
    <name type="scientific">Lacipirellula limnantheis</name>
    <dbReference type="NCBI Taxonomy" id="2528024"/>
    <lineage>
        <taxon>Bacteria</taxon>
        <taxon>Pseudomonadati</taxon>
        <taxon>Planctomycetota</taxon>
        <taxon>Planctomycetia</taxon>
        <taxon>Pirellulales</taxon>
        <taxon>Lacipirellulaceae</taxon>
        <taxon>Lacipirellula</taxon>
    </lineage>
</organism>
<dbReference type="EMBL" id="CP036339">
    <property type="protein sequence ID" value="QDT74423.1"/>
    <property type="molecule type" value="Genomic_DNA"/>
</dbReference>
<dbReference type="GO" id="GO:0015074">
    <property type="term" value="P:DNA integration"/>
    <property type="evidence" value="ECO:0007669"/>
    <property type="project" value="InterPro"/>
</dbReference>
<dbReference type="Proteomes" id="UP000317909">
    <property type="component" value="Chromosome"/>
</dbReference>
<dbReference type="GO" id="GO:0003677">
    <property type="term" value="F:DNA binding"/>
    <property type="evidence" value="ECO:0007669"/>
    <property type="project" value="InterPro"/>
</dbReference>
<name>A0A517U1E3_9BACT</name>
<dbReference type="InterPro" id="IPR013762">
    <property type="entry name" value="Integrase-like_cat_sf"/>
</dbReference>
<keyword evidence="1" id="KW-0233">DNA recombination</keyword>
<sequence>MSQISEFVERYIAARDVSDLYAKRLTWTSDRLATFAQSDSLEDCFNEILVNRFLSSWPSETSPRTVRSYRSDVLALWNAAADLDLVPYPVPRRIKRPKCPALVIDCFTVEEAKAILAQSHKCKPYPMKTGVCRRVYWPAVIALAWDTGLRRGDVWNFRKSWIRDDGSARVIQQKTGQSVTVRLHPSTIELLNRIPFDQATRWPGGANCPRFCKQFKDIARSAGVFRGTFKWLRRASGSYVELVQPGAGGKHLGHSSPQVFGQHYDARLTSAAAPMPPTLREESKAAPVVEFNPDEFAFL</sequence>
<dbReference type="InterPro" id="IPR011010">
    <property type="entry name" value="DNA_brk_join_enz"/>
</dbReference>
<dbReference type="GO" id="GO:0006310">
    <property type="term" value="P:DNA recombination"/>
    <property type="evidence" value="ECO:0007669"/>
    <property type="project" value="UniProtKB-KW"/>
</dbReference>
<dbReference type="AlphaFoldDB" id="A0A517U1E3"/>
<dbReference type="KEGG" id="llh:I41_36190"/>
<gene>
    <name evidence="2" type="ORF">I41_36190</name>
</gene>
<dbReference type="SUPFAM" id="SSF56349">
    <property type="entry name" value="DNA breaking-rejoining enzymes"/>
    <property type="match status" value="1"/>
</dbReference>
<accession>A0A517U1E3</accession>
<keyword evidence="3" id="KW-1185">Reference proteome</keyword>